<evidence type="ECO:0000256" key="1">
    <source>
        <dbReference type="SAM" id="Phobius"/>
    </source>
</evidence>
<name>A0ABS6RVC9_9BACT</name>
<evidence type="ECO:0000313" key="2">
    <source>
        <dbReference type="EMBL" id="MBV6340402.1"/>
    </source>
</evidence>
<sequence>MKRAEHMTLTAKVFIGIAIVSVTLAAILFGIWTIAIPDELIVNWLKTSVERPLVLEVNGFRKDGLFAVKIKEIRLILLKNSDILVLQDCTVRVNPVFLPFNTVKVSFNAGLSGGHIKGSGTIKDGLADITGNMYDIELSGINYLKKFSLKGHGTLSGDFTFYKDTGELSFKIMDFAFNDIYNHGIYLPLKYFEAINGLFVLKNSQLTAESVTLSGKGIYARIKGKIAKGTSNIKVDIMPEDNFPDRDKLALIKSYEVSPGVYSIEIKKWLY</sequence>
<evidence type="ECO:0000313" key="3">
    <source>
        <dbReference type="Proteomes" id="UP001196980"/>
    </source>
</evidence>
<accession>A0ABS6RVC9</accession>
<proteinExistence type="predicted"/>
<comment type="caution">
    <text evidence="2">The sequence shown here is derived from an EMBL/GenBank/DDBJ whole genome shotgun (WGS) entry which is preliminary data.</text>
</comment>
<dbReference type="RefSeq" id="WP_218251022.1">
    <property type="nucleotide sequence ID" value="NZ_JABXWD010000021.1"/>
</dbReference>
<protein>
    <submittedName>
        <fullName evidence="2">Type II secretion system protein GspN</fullName>
    </submittedName>
</protein>
<keyword evidence="1" id="KW-1133">Transmembrane helix</keyword>
<feature type="transmembrane region" description="Helical" evidence="1">
    <location>
        <begin position="12"/>
        <end position="35"/>
    </location>
</feature>
<organism evidence="2 3">
    <name type="scientific">Candidatus Magnetobacterium casense</name>
    <dbReference type="NCBI Taxonomy" id="1455061"/>
    <lineage>
        <taxon>Bacteria</taxon>
        <taxon>Pseudomonadati</taxon>
        <taxon>Nitrospirota</taxon>
        <taxon>Thermodesulfovibrionia</taxon>
        <taxon>Thermodesulfovibrionales</taxon>
        <taxon>Candidatus Magnetobacteriaceae</taxon>
        <taxon>Candidatus Magnetobacterium</taxon>
    </lineage>
</organism>
<keyword evidence="1" id="KW-0472">Membrane</keyword>
<dbReference type="Proteomes" id="UP001196980">
    <property type="component" value="Unassembled WGS sequence"/>
</dbReference>
<dbReference type="NCBIfam" id="TIGR04411">
    <property type="entry name" value="T2SS_GspN_Lepto"/>
    <property type="match status" value="1"/>
</dbReference>
<keyword evidence="1" id="KW-0812">Transmembrane</keyword>
<dbReference type="InterPro" id="IPR030925">
    <property type="entry name" value="T2SS_GspN_Lepto"/>
</dbReference>
<dbReference type="EMBL" id="JABXWD010000021">
    <property type="protein sequence ID" value="MBV6340402.1"/>
    <property type="molecule type" value="Genomic_DNA"/>
</dbReference>
<gene>
    <name evidence="2" type="primary">gspN</name>
    <name evidence="2" type="ORF">HWQ67_02275</name>
</gene>
<keyword evidence="3" id="KW-1185">Reference proteome</keyword>
<reference evidence="2 3" key="1">
    <citation type="journal article" date="2020" name="J Geophys Res Biogeosci">
        <title>Magnetotaxis as an Adaptation to Enable Bacterial Shuttling of Microbial Sulfur and Sulfur Cycling Across Aquatic Oxic#Anoxic Interfaces.</title>
        <authorList>
            <person name="Li J."/>
            <person name="Liu P."/>
            <person name="Wang J."/>
            <person name="Roberts A.P."/>
            <person name="Pan Y."/>
        </authorList>
    </citation>
    <scope>NUCLEOTIDE SEQUENCE [LARGE SCALE GENOMIC DNA]</scope>
    <source>
        <strain evidence="2 3">MYR-1_YQ</strain>
    </source>
</reference>